<comment type="caution">
    <text evidence="1">The sequence shown here is derived from an EMBL/GenBank/DDBJ whole genome shotgun (WGS) entry which is preliminary data.</text>
</comment>
<dbReference type="Proteomes" id="UP000183686">
    <property type="component" value="Unassembled WGS sequence"/>
</dbReference>
<sequence length="73" mass="8397">MKNDKEKIDSLIEKARSAFTNREPESFHEAFSRGCEIYTAKDNSLDCSNCDLVVPYSQDMLEDALQLFKKQFG</sequence>
<gene>
    <name evidence="1" type="ORF">BEU02_00240</name>
</gene>
<evidence type="ECO:0000313" key="1">
    <source>
        <dbReference type="EMBL" id="OIR22671.1"/>
    </source>
</evidence>
<dbReference type="EMBL" id="MIYW01000001">
    <property type="protein sequence ID" value="OIR22671.1"/>
    <property type="molecule type" value="Genomic_DNA"/>
</dbReference>
<dbReference type="AlphaFoldDB" id="A0A1J5TP08"/>
<reference evidence="1 2" key="1">
    <citation type="submission" date="2016-08" db="EMBL/GenBank/DDBJ databases">
        <title>New Insights into Marine Group III Euryarchaeota, from dark to light.</title>
        <authorList>
            <person name="Haro-Moreno J.M."/>
            <person name="Rodriguez-Valera F."/>
            <person name="Lopez-Garcia P."/>
            <person name="Moreira D."/>
            <person name="Martin-Cuadrado A.B."/>
        </authorList>
    </citation>
    <scope>NUCLEOTIDE SEQUENCE [LARGE SCALE GENOMIC DNA]</scope>
    <source>
        <strain evidence="1">CG-Epi5</strain>
    </source>
</reference>
<evidence type="ECO:0000313" key="2">
    <source>
        <dbReference type="Proteomes" id="UP000183686"/>
    </source>
</evidence>
<name>A0A1J5TP08_9ARCH</name>
<accession>A0A1J5TP08</accession>
<proteinExistence type="predicted"/>
<protein>
    <submittedName>
        <fullName evidence="1">Uncharacterized protein</fullName>
    </submittedName>
</protein>
<organism evidence="1 2">
    <name type="scientific">Marine Group III euryarchaeote CG-Epi5</name>
    <dbReference type="NCBI Taxonomy" id="1888999"/>
    <lineage>
        <taxon>Archaea</taxon>
        <taxon>Methanobacteriati</taxon>
        <taxon>Thermoplasmatota</taxon>
        <taxon>Thermoplasmata</taxon>
        <taxon>Candidatus Thermoprofundales</taxon>
    </lineage>
</organism>